<keyword evidence="2" id="KW-1185">Reference proteome</keyword>
<accession>A0ABR2QAW0</accession>
<gene>
    <name evidence="1" type="ORF">V6N11_012350</name>
</gene>
<dbReference type="EMBL" id="JBBPBN010000042">
    <property type="protein sequence ID" value="KAK8997813.1"/>
    <property type="molecule type" value="Genomic_DNA"/>
</dbReference>
<protein>
    <submittedName>
        <fullName evidence="1">Uncharacterized protein</fullName>
    </submittedName>
</protein>
<name>A0ABR2QAW0_9ROSI</name>
<organism evidence="1 2">
    <name type="scientific">Hibiscus sabdariffa</name>
    <name type="common">roselle</name>
    <dbReference type="NCBI Taxonomy" id="183260"/>
    <lineage>
        <taxon>Eukaryota</taxon>
        <taxon>Viridiplantae</taxon>
        <taxon>Streptophyta</taxon>
        <taxon>Embryophyta</taxon>
        <taxon>Tracheophyta</taxon>
        <taxon>Spermatophyta</taxon>
        <taxon>Magnoliopsida</taxon>
        <taxon>eudicotyledons</taxon>
        <taxon>Gunneridae</taxon>
        <taxon>Pentapetalae</taxon>
        <taxon>rosids</taxon>
        <taxon>malvids</taxon>
        <taxon>Malvales</taxon>
        <taxon>Malvaceae</taxon>
        <taxon>Malvoideae</taxon>
        <taxon>Hibiscus</taxon>
    </lineage>
</organism>
<proteinExistence type="predicted"/>
<sequence length="86" mass="10381">MRCAAQARGRHKEFSSRKEKNMSVKNLFQLNQLLMLLEMKDKFKKHMDDMLDVRCLMLVTMTPELQKQHEDMVAYEMIQNLKEIYE</sequence>
<dbReference type="Proteomes" id="UP001396334">
    <property type="component" value="Unassembled WGS sequence"/>
</dbReference>
<reference evidence="1 2" key="1">
    <citation type="journal article" date="2024" name="G3 (Bethesda)">
        <title>Genome assembly of Hibiscus sabdariffa L. provides insights into metabolisms of medicinal natural products.</title>
        <authorList>
            <person name="Kim T."/>
        </authorList>
    </citation>
    <scope>NUCLEOTIDE SEQUENCE [LARGE SCALE GENOMIC DNA]</scope>
    <source>
        <strain evidence="1">TK-2024</strain>
        <tissue evidence="1">Old leaves</tissue>
    </source>
</reference>
<evidence type="ECO:0000313" key="2">
    <source>
        <dbReference type="Proteomes" id="UP001396334"/>
    </source>
</evidence>
<comment type="caution">
    <text evidence="1">The sequence shown here is derived from an EMBL/GenBank/DDBJ whole genome shotgun (WGS) entry which is preliminary data.</text>
</comment>
<evidence type="ECO:0000313" key="1">
    <source>
        <dbReference type="EMBL" id="KAK8997813.1"/>
    </source>
</evidence>